<feature type="transmembrane region" description="Helical" evidence="6">
    <location>
        <begin position="69"/>
        <end position="87"/>
    </location>
</feature>
<feature type="transmembrane region" description="Helical" evidence="6">
    <location>
        <begin position="6"/>
        <end position="30"/>
    </location>
</feature>
<comment type="similarity">
    <text evidence="2">Belongs to the TerC family.</text>
</comment>
<keyword evidence="3 6" id="KW-0812">Transmembrane</keyword>
<evidence type="ECO:0000313" key="8">
    <source>
        <dbReference type="Proteomes" id="UP000027778"/>
    </source>
</evidence>
<dbReference type="RefSeq" id="WP_033673823.1">
    <property type="nucleotide sequence ID" value="NZ_JOTM01000004.1"/>
</dbReference>
<protein>
    <submittedName>
        <fullName evidence="7">Membrane protein</fullName>
    </submittedName>
</protein>
<feature type="transmembrane region" description="Helical" evidence="6">
    <location>
        <begin position="42"/>
        <end position="63"/>
    </location>
</feature>
<evidence type="ECO:0000256" key="2">
    <source>
        <dbReference type="ARBA" id="ARBA00007511"/>
    </source>
</evidence>
<dbReference type="EMBL" id="JOTM01000004">
    <property type="protein sequence ID" value="KEK24813.1"/>
    <property type="molecule type" value="Genomic_DNA"/>
</dbReference>
<organism evidence="7 8">
    <name type="scientific">Bacillus gaemokensis</name>
    <dbReference type="NCBI Taxonomy" id="574375"/>
    <lineage>
        <taxon>Bacteria</taxon>
        <taxon>Bacillati</taxon>
        <taxon>Bacillota</taxon>
        <taxon>Bacilli</taxon>
        <taxon>Bacillales</taxon>
        <taxon>Bacillaceae</taxon>
        <taxon>Bacillus</taxon>
        <taxon>Bacillus cereus group</taxon>
    </lineage>
</organism>
<dbReference type="GO" id="GO:0016020">
    <property type="term" value="C:membrane"/>
    <property type="evidence" value="ECO:0007669"/>
    <property type="project" value="UniProtKB-SubCell"/>
</dbReference>
<dbReference type="Pfam" id="PF03741">
    <property type="entry name" value="TerC"/>
    <property type="match status" value="1"/>
</dbReference>
<dbReference type="InterPro" id="IPR005496">
    <property type="entry name" value="Integral_membrane_TerC"/>
</dbReference>
<dbReference type="OrthoDB" id="5295733at2"/>
<keyword evidence="5 6" id="KW-0472">Membrane</keyword>
<evidence type="ECO:0000256" key="1">
    <source>
        <dbReference type="ARBA" id="ARBA00004141"/>
    </source>
</evidence>
<comment type="caution">
    <text evidence="7">The sequence shown here is derived from an EMBL/GenBank/DDBJ whole genome shotgun (WGS) entry which is preliminary data.</text>
</comment>
<feature type="transmembrane region" description="Helical" evidence="6">
    <location>
        <begin position="108"/>
        <end position="126"/>
    </location>
</feature>
<feature type="transmembrane region" description="Helical" evidence="6">
    <location>
        <begin position="162"/>
        <end position="179"/>
    </location>
</feature>
<dbReference type="eggNOG" id="COG0861">
    <property type="taxonomic scope" value="Bacteria"/>
</dbReference>
<keyword evidence="8" id="KW-1185">Reference proteome</keyword>
<sequence>MELDFLTSILMIIGIDVVLGGDNAIVIALASRNLPEAKRNKAIFIGTGLAIVLRILLTILAVYLLDIPFLQLIGGILLTLIAVNLLTDNSNDLSSIQAKTTLFQAVRTIVFADLVMGFDNVLAIAGAAHGNIILVIIGLLISIPIIIWGSKLILIFMERFPFLIYCGGAVLAYTAGRMITHETRLATFFNHNPTFTTSIPFLFIFTVLCVGFIVQQVKLRNMNH</sequence>
<evidence type="ECO:0000256" key="5">
    <source>
        <dbReference type="ARBA" id="ARBA00023136"/>
    </source>
</evidence>
<dbReference type="Proteomes" id="UP000027778">
    <property type="component" value="Unassembled WGS sequence"/>
</dbReference>
<dbReference type="AlphaFoldDB" id="A0A073KQY7"/>
<gene>
    <name evidence="7" type="ORF">BAGA_21250</name>
</gene>
<feature type="transmembrane region" description="Helical" evidence="6">
    <location>
        <begin position="132"/>
        <end position="150"/>
    </location>
</feature>
<comment type="subcellular location">
    <subcellularLocation>
        <location evidence="1">Membrane</location>
        <topology evidence="1">Multi-pass membrane protein</topology>
    </subcellularLocation>
</comment>
<keyword evidence="4 6" id="KW-1133">Transmembrane helix</keyword>
<name>A0A073KQY7_9BACI</name>
<dbReference type="InterPro" id="IPR022301">
    <property type="entry name" value="Integral_membrane_YjbE"/>
</dbReference>
<feature type="transmembrane region" description="Helical" evidence="6">
    <location>
        <begin position="199"/>
        <end position="217"/>
    </location>
</feature>
<dbReference type="PANTHER" id="PTHR30238">
    <property type="entry name" value="MEMBRANE BOUND PREDICTED REDOX MODULATOR"/>
    <property type="match status" value="1"/>
</dbReference>
<accession>A0A073KQY7</accession>
<dbReference type="NCBIfam" id="TIGR03717">
    <property type="entry name" value="R_switched_YjbE"/>
    <property type="match status" value="1"/>
</dbReference>
<evidence type="ECO:0000256" key="3">
    <source>
        <dbReference type="ARBA" id="ARBA00022692"/>
    </source>
</evidence>
<reference evidence="7 8" key="1">
    <citation type="submission" date="2014-06" db="EMBL/GenBank/DDBJ databases">
        <title>Draft genome sequence of Bacillus gaemokensis JCM 15801 (MCCC 1A00707).</title>
        <authorList>
            <person name="Lai Q."/>
            <person name="Liu Y."/>
            <person name="Shao Z."/>
        </authorList>
    </citation>
    <scope>NUCLEOTIDE SEQUENCE [LARGE SCALE GENOMIC DNA]</scope>
    <source>
        <strain evidence="7 8">JCM 15801</strain>
    </source>
</reference>
<evidence type="ECO:0000256" key="6">
    <source>
        <dbReference type="SAM" id="Phobius"/>
    </source>
</evidence>
<evidence type="ECO:0000313" key="7">
    <source>
        <dbReference type="EMBL" id="KEK24813.1"/>
    </source>
</evidence>
<proteinExistence type="inferred from homology"/>
<evidence type="ECO:0000256" key="4">
    <source>
        <dbReference type="ARBA" id="ARBA00022989"/>
    </source>
</evidence>
<dbReference type="PANTHER" id="PTHR30238:SF4">
    <property type="entry name" value="SLL1022 PROTEIN"/>
    <property type="match status" value="1"/>
</dbReference>